<evidence type="ECO:0000313" key="1">
    <source>
        <dbReference type="EMBL" id="KAG0426235.1"/>
    </source>
</evidence>
<organism evidence="1 2">
    <name type="scientific">Ixodes persulcatus</name>
    <name type="common">Taiga tick</name>
    <dbReference type="NCBI Taxonomy" id="34615"/>
    <lineage>
        <taxon>Eukaryota</taxon>
        <taxon>Metazoa</taxon>
        <taxon>Ecdysozoa</taxon>
        <taxon>Arthropoda</taxon>
        <taxon>Chelicerata</taxon>
        <taxon>Arachnida</taxon>
        <taxon>Acari</taxon>
        <taxon>Parasitiformes</taxon>
        <taxon>Ixodida</taxon>
        <taxon>Ixodoidea</taxon>
        <taxon>Ixodidae</taxon>
        <taxon>Ixodinae</taxon>
        <taxon>Ixodes</taxon>
    </lineage>
</organism>
<name>A0AC60PY89_IXOPE</name>
<evidence type="ECO:0000313" key="2">
    <source>
        <dbReference type="Proteomes" id="UP000805193"/>
    </source>
</evidence>
<comment type="caution">
    <text evidence="1">The sequence shown here is derived from an EMBL/GenBank/DDBJ whole genome shotgun (WGS) entry which is preliminary data.</text>
</comment>
<accession>A0AC60PY89</accession>
<keyword evidence="2" id="KW-1185">Reference proteome</keyword>
<dbReference type="EMBL" id="JABSTQ010009743">
    <property type="protein sequence ID" value="KAG0426235.1"/>
    <property type="molecule type" value="Genomic_DNA"/>
</dbReference>
<gene>
    <name evidence="1" type="ORF">HPB47_026651</name>
</gene>
<protein>
    <submittedName>
        <fullName evidence="1">Uncharacterized protein</fullName>
    </submittedName>
</protein>
<sequence>MMASTGVSAGTFNEKHCAFVGVDMAEASSPGDEQISRGPRKRVKRETLHRDERPQPGTMAIRVSQADEPRLFTEIRTHPGWDALPEVTEDEDGVRRALAFVNGYELRGFFGCLVPAQLRADSTGRPGPSNGQRCTHVPALAEVRNPNMDSDVSLMGALSPGKVTARLPRISWIEVITAFVQFYCIMCHCIFLMFIALWMFVKEVSKRSAVRWNACISAVVGEKYACGTNTSTSSSTMSLDEMDDSNSCGEMHRGLLDSFSETESSNFPQQQARDTVYAGEDREENKAPFAVNCVTVDGRLSEGNATWTPKSQPDAFFNDDENPASASVSASAGQDRTGKIAHLQLGGKSPVVKPQGLST</sequence>
<reference evidence="1 2" key="1">
    <citation type="journal article" date="2020" name="Cell">
        <title>Large-Scale Comparative Analyses of Tick Genomes Elucidate Their Genetic Diversity and Vector Capacities.</title>
        <authorList>
            <consortium name="Tick Genome and Microbiome Consortium (TIGMIC)"/>
            <person name="Jia N."/>
            <person name="Wang J."/>
            <person name="Shi W."/>
            <person name="Du L."/>
            <person name="Sun Y."/>
            <person name="Zhan W."/>
            <person name="Jiang J.F."/>
            <person name="Wang Q."/>
            <person name="Zhang B."/>
            <person name="Ji P."/>
            <person name="Bell-Sakyi L."/>
            <person name="Cui X.M."/>
            <person name="Yuan T.T."/>
            <person name="Jiang B.G."/>
            <person name="Yang W.F."/>
            <person name="Lam T.T."/>
            <person name="Chang Q.C."/>
            <person name="Ding S.J."/>
            <person name="Wang X.J."/>
            <person name="Zhu J.G."/>
            <person name="Ruan X.D."/>
            <person name="Zhao L."/>
            <person name="Wei J.T."/>
            <person name="Ye R.Z."/>
            <person name="Que T.C."/>
            <person name="Du C.H."/>
            <person name="Zhou Y.H."/>
            <person name="Cheng J.X."/>
            <person name="Dai P.F."/>
            <person name="Guo W.B."/>
            <person name="Han X.H."/>
            <person name="Huang E.J."/>
            <person name="Li L.F."/>
            <person name="Wei W."/>
            <person name="Gao Y.C."/>
            <person name="Liu J.Z."/>
            <person name="Shao H.Z."/>
            <person name="Wang X."/>
            <person name="Wang C.C."/>
            <person name="Yang T.C."/>
            <person name="Huo Q.B."/>
            <person name="Li W."/>
            <person name="Chen H.Y."/>
            <person name="Chen S.E."/>
            <person name="Zhou L.G."/>
            <person name="Ni X.B."/>
            <person name="Tian J.H."/>
            <person name="Sheng Y."/>
            <person name="Liu T."/>
            <person name="Pan Y.S."/>
            <person name="Xia L.Y."/>
            <person name="Li J."/>
            <person name="Zhao F."/>
            <person name="Cao W.C."/>
        </authorList>
    </citation>
    <scope>NUCLEOTIDE SEQUENCE [LARGE SCALE GENOMIC DNA]</scope>
    <source>
        <strain evidence="1">Iper-2018</strain>
    </source>
</reference>
<proteinExistence type="predicted"/>
<dbReference type="Proteomes" id="UP000805193">
    <property type="component" value="Unassembled WGS sequence"/>
</dbReference>